<evidence type="ECO:0000313" key="2">
    <source>
        <dbReference type="EMBL" id="KIX01276.1"/>
    </source>
</evidence>
<name>A0A0D2IDG3_9EURO</name>
<reference evidence="2 3" key="1">
    <citation type="submission" date="2015-01" db="EMBL/GenBank/DDBJ databases">
        <title>The Genome Sequence of Rhinocladiella mackenzie CBS 650.93.</title>
        <authorList>
            <consortium name="The Broad Institute Genomics Platform"/>
            <person name="Cuomo C."/>
            <person name="de Hoog S."/>
            <person name="Gorbushina A."/>
            <person name="Stielow B."/>
            <person name="Teixiera M."/>
            <person name="Abouelleil A."/>
            <person name="Chapman S.B."/>
            <person name="Priest M."/>
            <person name="Young S.K."/>
            <person name="Wortman J."/>
            <person name="Nusbaum C."/>
            <person name="Birren B."/>
        </authorList>
    </citation>
    <scope>NUCLEOTIDE SEQUENCE [LARGE SCALE GENOMIC DNA]</scope>
    <source>
        <strain evidence="2 3">CBS 650.93</strain>
    </source>
</reference>
<gene>
    <name evidence="2" type="ORF">Z518_09001</name>
</gene>
<evidence type="ECO:0000313" key="3">
    <source>
        <dbReference type="Proteomes" id="UP000053617"/>
    </source>
</evidence>
<protein>
    <submittedName>
        <fullName evidence="2">Uncharacterized protein</fullName>
    </submittedName>
</protein>
<feature type="compositionally biased region" description="Basic and acidic residues" evidence="1">
    <location>
        <begin position="49"/>
        <end position="64"/>
    </location>
</feature>
<dbReference type="AlphaFoldDB" id="A0A0D2IDG3"/>
<dbReference type="OrthoDB" id="4141829at2759"/>
<dbReference type="GeneID" id="25297072"/>
<feature type="compositionally biased region" description="Polar residues" evidence="1">
    <location>
        <begin position="10"/>
        <end position="23"/>
    </location>
</feature>
<dbReference type="Proteomes" id="UP000053617">
    <property type="component" value="Unassembled WGS sequence"/>
</dbReference>
<sequence>MCFNTKIDDPTQQPIRISQSAEARNSEVLYDVTKERKWSRKSSQPYIDDGSKGNDAENATELRKKSSTGAESVPSNSKPKSKRRGDTHHMTGYSMDFGATF</sequence>
<evidence type="ECO:0000256" key="1">
    <source>
        <dbReference type="SAM" id="MobiDB-lite"/>
    </source>
</evidence>
<feature type="compositionally biased region" description="Polar residues" evidence="1">
    <location>
        <begin position="67"/>
        <end position="78"/>
    </location>
</feature>
<organism evidence="2 3">
    <name type="scientific">Rhinocladiella mackenziei CBS 650.93</name>
    <dbReference type="NCBI Taxonomy" id="1442369"/>
    <lineage>
        <taxon>Eukaryota</taxon>
        <taxon>Fungi</taxon>
        <taxon>Dikarya</taxon>
        <taxon>Ascomycota</taxon>
        <taxon>Pezizomycotina</taxon>
        <taxon>Eurotiomycetes</taxon>
        <taxon>Chaetothyriomycetidae</taxon>
        <taxon>Chaetothyriales</taxon>
        <taxon>Herpotrichiellaceae</taxon>
        <taxon>Rhinocladiella</taxon>
    </lineage>
</organism>
<feature type="region of interest" description="Disordered" evidence="1">
    <location>
        <begin position="1"/>
        <end position="23"/>
    </location>
</feature>
<dbReference type="EMBL" id="KN847481">
    <property type="protein sequence ID" value="KIX01276.1"/>
    <property type="molecule type" value="Genomic_DNA"/>
</dbReference>
<dbReference type="RefSeq" id="XP_013268412.1">
    <property type="nucleotide sequence ID" value="XM_013412958.1"/>
</dbReference>
<proteinExistence type="predicted"/>
<keyword evidence="3" id="KW-1185">Reference proteome</keyword>
<dbReference type="VEuPathDB" id="FungiDB:Z518_09001"/>
<accession>A0A0D2IDG3</accession>
<dbReference type="HOGENOM" id="CLU_2293249_0_0_1"/>
<feature type="region of interest" description="Disordered" evidence="1">
    <location>
        <begin position="35"/>
        <end position="101"/>
    </location>
</feature>